<dbReference type="OrthoDB" id="9801633at2"/>
<keyword evidence="1" id="KW-0472">Membrane</keyword>
<dbReference type="Proteomes" id="UP000322025">
    <property type="component" value="Unassembled WGS sequence"/>
</dbReference>
<dbReference type="EMBL" id="VMSO01000002">
    <property type="protein sequence ID" value="KAA8502653.1"/>
    <property type="molecule type" value="Genomic_DNA"/>
</dbReference>
<keyword evidence="1" id="KW-0812">Transmembrane</keyword>
<feature type="transmembrane region" description="Helical" evidence="1">
    <location>
        <begin position="72"/>
        <end position="92"/>
    </location>
</feature>
<dbReference type="InterPro" id="IPR019074">
    <property type="entry name" value="YabQ"/>
</dbReference>
<dbReference type="RefSeq" id="WP_087152212.1">
    <property type="nucleotide sequence ID" value="NZ_VMSO01000002.1"/>
</dbReference>
<evidence type="ECO:0000256" key="1">
    <source>
        <dbReference type="SAM" id="Phobius"/>
    </source>
</evidence>
<dbReference type="Pfam" id="PF09578">
    <property type="entry name" value="Spore_YabQ"/>
    <property type="match status" value="1"/>
</dbReference>
<accession>A0A5M9I167</accession>
<reference evidence="2 3" key="1">
    <citation type="submission" date="2019-07" db="EMBL/GenBank/DDBJ databases">
        <authorList>
            <person name="Wongkuna S."/>
            <person name="Scaria J."/>
        </authorList>
    </citation>
    <scope>NUCLEOTIDE SEQUENCE [LARGE SCALE GENOMIC DNA]</scope>
    <source>
        <strain evidence="2 3">SW178</strain>
    </source>
</reference>
<sequence>MILGIGTEGSVFLYAGLAGVSVLCAYYALVCFRKLIPHRLIAVGIEDVIFWVVASVYIFRRMYDTTYGSIRWFFMLGILCGAGTAYLVFRLCGKIYAKVKKSLEKYKKTR</sequence>
<gene>
    <name evidence="2" type="ORF">FNY66_03220</name>
</gene>
<evidence type="ECO:0000313" key="2">
    <source>
        <dbReference type="EMBL" id="KAA8502653.1"/>
    </source>
</evidence>
<evidence type="ECO:0000313" key="3">
    <source>
        <dbReference type="Proteomes" id="UP000322025"/>
    </source>
</evidence>
<proteinExistence type="predicted"/>
<feature type="transmembrane region" description="Helical" evidence="1">
    <location>
        <begin position="12"/>
        <end position="32"/>
    </location>
</feature>
<feature type="transmembrane region" description="Helical" evidence="1">
    <location>
        <begin position="39"/>
        <end position="60"/>
    </location>
</feature>
<protein>
    <recommendedName>
        <fullName evidence="4">Spore cortex biosynthesis protein YabQ</fullName>
    </recommendedName>
</protein>
<keyword evidence="1" id="KW-1133">Transmembrane helix</keyword>
<organism evidence="2 3">
    <name type="scientific">Mediterraneibacter catenae</name>
    <dbReference type="NCBI Taxonomy" id="2594882"/>
    <lineage>
        <taxon>Bacteria</taxon>
        <taxon>Bacillati</taxon>
        <taxon>Bacillota</taxon>
        <taxon>Clostridia</taxon>
        <taxon>Lachnospirales</taxon>
        <taxon>Lachnospiraceae</taxon>
        <taxon>Mediterraneibacter</taxon>
    </lineage>
</organism>
<name>A0A5M9I167_9FIRM</name>
<evidence type="ECO:0008006" key="4">
    <source>
        <dbReference type="Google" id="ProtNLM"/>
    </source>
</evidence>
<dbReference type="AlphaFoldDB" id="A0A5M9I167"/>
<comment type="caution">
    <text evidence="2">The sequence shown here is derived from an EMBL/GenBank/DDBJ whole genome shotgun (WGS) entry which is preliminary data.</text>
</comment>
<dbReference type="NCBIfam" id="TIGR02893">
    <property type="entry name" value="spore_yabQ"/>
    <property type="match status" value="1"/>
</dbReference>
<keyword evidence="3" id="KW-1185">Reference proteome</keyword>